<dbReference type="Proteomes" id="UP001602013">
    <property type="component" value="Unassembled WGS sequence"/>
</dbReference>
<organism evidence="2 3">
    <name type="scientific">Microtetraspora malaysiensis</name>
    <dbReference type="NCBI Taxonomy" id="161358"/>
    <lineage>
        <taxon>Bacteria</taxon>
        <taxon>Bacillati</taxon>
        <taxon>Actinomycetota</taxon>
        <taxon>Actinomycetes</taxon>
        <taxon>Streptosporangiales</taxon>
        <taxon>Streptosporangiaceae</taxon>
        <taxon>Microtetraspora</taxon>
    </lineage>
</organism>
<reference evidence="2 3" key="1">
    <citation type="submission" date="2024-10" db="EMBL/GenBank/DDBJ databases">
        <title>The Natural Products Discovery Center: Release of the First 8490 Sequenced Strains for Exploring Actinobacteria Biosynthetic Diversity.</title>
        <authorList>
            <person name="Kalkreuter E."/>
            <person name="Kautsar S.A."/>
            <person name="Yang D."/>
            <person name="Bader C.D."/>
            <person name="Teijaro C.N."/>
            <person name="Fluegel L."/>
            <person name="Davis C.M."/>
            <person name="Simpson J.R."/>
            <person name="Lauterbach L."/>
            <person name="Steele A.D."/>
            <person name="Gui C."/>
            <person name="Meng S."/>
            <person name="Li G."/>
            <person name="Viehrig K."/>
            <person name="Ye F."/>
            <person name="Su P."/>
            <person name="Kiefer A.F."/>
            <person name="Nichols A."/>
            <person name="Cepeda A.J."/>
            <person name="Yan W."/>
            <person name="Fan B."/>
            <person name="Jiang Y."/>
            <person name="Adhikari A."/>
            <person name="Zheng C.-J."/>
            <person name="Schuster L."/>
            <person name="Cowan T.M."/>
            <person name="Smanski M.J."/>
            <person name="Chevrette M.G."/>
            <person name="De Carvalho L.P.S."/>
            <person name="Shen B."/>
        </authorList>
    </citation>
    <scope>NUCLEOTIDE SEQUENCE [LARGE SCALE GENOMIC DNA]</scope>
    <source>
        <strain evidence="2 3">NPDC002173</strain>
    </source>
</reference>
<evidence type="ECO:0000313" key="2">
    <source>
        <dbReference type="EMBL" id="MFF3671720.1"/>
    </source>
</evidence>
<feature type="transmembrane region" description="Helical" evidence="1">
    <location>
        <begin position="20"/>
        <end position="43"/>
    </location>
</feature>
<keyword evidence="3" id="KW-1185">Reference proteome</keyword>
<accession>A0ABW6T356</accession>
<comment type="caution">
    <text evidence="2">The sequence shown here is derived from an EMBL/GenBank/DDBJ whole genome shotgun (WGS) entry which is preliminary data.</text>
</comment>
<keyword evidence="1" id="KW-0812">Transmembrane</keyword>
<proteinExistence type="predicted"/>
<sequence length="98" mass="9883">MSSVRAALRRTQTHRVRVGVAVTGGPVVMLPPMAGALMAGVSVMLARPLVVTAGALVGMARTLLAGALPPTAETLVQAVLAVMGRMVRAGMLLVVIAG</sequence>
<dbReference type="EMBL" id="JBIASD010000053">
    <property type="protein sequence ID" value="MFF3671720.1"/>
    <property type="molecule type" value="Genomic_DNA"/>
</dbReference>
<protein>
    <submittedName>
        <fullName evidence="2">Uncharacterized protein</fullName>
    </submittedName>
</protein>
<keyword evidence="1" id="KW-0472">Membrane</keyword>
<dbReference type="RefSeq" id="WP_387417888.1">
    <property type="nucleotide sequence ID" value="NZ_JBIASD010000053.1"/>
</dbReference>
<evidence type="ECO:0000313" key="3">
    <source>
        <dbReference type="Proteomes" id="UP001602013"/>
    </source>
</evidence>
<evidence type="ECO:0000256" key="1">
    <source>
        <dbReference type="SAM" id="Phobius"/>
    </source>
</evidence>
<gene>
    <name evidence="2" type="ORF">ACFYXI_39665</name>
</gene>
<name>A0ABW6T356_9ACTN</name>
<keyword evidence="1" id="KW-1133">Transmembrane helix</keyword>